<dbReference type="InterPro" id="IPR001516">
    <property type="entry name" value="Proton_antipo_N"/>
</dbReference>
<dbReference type="GeneID" id="89289532"/>
<dbReference type="Proteomes" id="UP001341135">
    <property type="component" value="Chromosome"/>
</dbReference>
<feature type="transmembrane region" description="Helical" evidence="5">
    <location>
        <begin position="497"/>
        <end position="517"/>
    </location>
</feature>
<feature type="transmembrane region" description="Helical" evidence="5">
    <location>
        <begin position="6"/>
        <end position="30"/>
    </location>
</feature>
<dbReference type="RefSeq" id="WP_338248807.1">
    <property type="nucleotide sequence ID" value="NZ_AP028907.1"/>
</dbReference>
<accession>A0ABM8IWN2</accession>
<feature type="transmembrane region" description="Helical" evidence="5">
    <location>
        <begin position="245"/>
        <end position="263"/>
    </location>
</feature>
<evidence type="ECO:0000259" key="6">
    <source>
        <dbReference type="Pfam" id="PF00361"/>
    </source>
</evidence>
<feature type="transmembrane region" description="Helical" evidence="5">
    <location>
        <begin position="206"/>
        <end position="224"/>
    </location>
</feature>
<feature type="transmembrane region" description="Helical" evidence="5">
    <location>
        <begin position="82"/>
        <end position="107"/>
    </location>
</feature>
<gene>
    <name evidence="8" type="primary">nuoL</name>
    <name evidence="8" type="ORF">PABY_15220</name>
</gene>
<protein>
    <submittedName>
        <fullName evidence="8">NADH-quinone oxidoreductase subunit L</fullName>
    </submittedName>
</protein>
<evidence type="ECO:0000256" key="2">
    <source>
        <dbReference type="ARBA" id="ARBA00022692"/>
    </source>
</evidence>
<feature type="transmembrane region" description="Helical" evidence="5">
    <location>
        <begin position="119"/>
        <end position="137"/>
    </location>
</feature>
<feature type="transmembrane region" description="Helical" evidence="5">
    <location>
        <begin position="143"/>
        <end position="162"/>
    </location>
</feature>
<organism evidence="8 9">
    <name type="scientific">Pyrodictium abyssi</name>
    <dbReference type="NCBI Taxonomy" id="54256"/>
    <lineage>
        <taxon>Archaea</taxon>
        <taxon>Thermoproteota</taxon>
        <taxon>Thermoprotei</taxon>
        <taxon>Desulfurococcales</taxon>
        <taxon>Pyrodictiaceae</taxon>
        <taxon>Pyrodictium</taxon>
    </lineage>
</organism>
<sequence length="616" mass="63987">MAVVDAATAGYTAILVPLASAPLAAVAGYLLGRRAAWAIALASAAAALLSSYVLYTSGVEEPLYVEGPRIPLVPGMGIRFSLYIDGLSAFFSMIVGLVGFLVVVYSYSYMEGDPGYTRYYSLLALFIGAMEGLVLAGGLAQLYIFWEIVGLCSFALIAHHYYSPRASAAGVKALLTTRIGDTALLVGIVYAYLAAGSLEYPVLAEAGLSAMWLPLTLAFIGAVAKSAQLPFHVWLPDAMEGPTPVSALIHAATMVKAGVYLLLRMSTLALAGDVVALPSGFLQIVAIVGAATALYAALAAAAQYDAKRLLAYSTMSQLGFIYATIGLAWRAGSEGLAAALEHVASHAVFKALLFLAVGIVIHEFELLFGPEIARDMRYVAGAARGSRLLVAGLVAGAAALAGIPPFNGAWSKEAIIDVAINSDPLAALALLAASAATAFYSAKLVYYLVFAEPRHGGLKVEKPPMAMAAPVLVLAVLAIASPLLLKPPLQAVEPSAGAVAAGLAAASAGLLAAYLLYSGRLEVVVPKTVHRMVLEGFYVDRVYTRIVVPSILFVARMSARGLIGVVDALASTVASLSLQLGEVMRSIHLGKLSYYYAVYLAGLVILIIAALIGVGG</sequence>
<feature type="transmembrane region" description="Helical" evidence="5">
    <location>
        <begin position="275"/>
        <end position="297"/>
    </location>
</feature>
<dbReference type="Gene3D" id="1.20.5.2700">
    <property type="match status" value="1"/>
</dbReference>
<keyword evidence="9" id="KW-1185">Reference proteome</keyword>
<feature type="transmembrane region" description="Helical" evidence="5">
    <location>
        <begin position="426"/>
        <end position="446"/>
    </location>
</feature>
<keyword evidence="3 5" id="KW-1133">Transmembrane helix</keyword>
<evidence type="ECO:0000259" key="7">
    <source>
        <dbReference type="Pfam" id="PF00662"/>
    </source>
</evidence>
<feature type="transmembrane region" description="Helical" evidence="5">
    <location>
        <begin position="467"/>
        <end position="485"/>
    </location>
</feature>
<dbReference type="PANTHER" id="PTHR42829">
    <property type="entry name" value="NADH-UBIQUINONE OXIDOREDUCTASE CHAIN 5"/>
    <property type="match status" value="1"/>
</dbReference>
<dbReference type="PRINTS" id="PR01434">
    <property type="entry name" value="NADHDHGNASE5"/>
</dbReference>
<feature type="transmembrane region" description="Helical" evidence="5">
    <location>
        <begin position="349"/>
        <end position="368"/>
    </location>
</feature>
<dbReference type="InterPro" id="IPR003945">
    <property type="entry name" value="NU5C-like"/>
</dbReference>
<proteinExistence type="predicted"/>
<feature type="domain" description="NADH:quinone oxidoreductase/Mrp antiporter transmembrane" evidence="6">
    <location>
        <begin position="137"/>
        <end position="431"/>
    </location>
</feature>
<name>A0ABM8IWN2_9CREN</name>
<dbReference type="InterPro" id="IPR001750">
    <property type="entry name" value="ND/Mrp_TM"/>
</dbReference>
<feature type="transmembrane region" description="Helical" evidence="5">
    <location>
        <begin position="593"/>
        <end position="614"/>
    </location>
</feature>
<evidence type="ECO:0000313" key="9">
    <source>
        <dbReference type="Proteomes" id="UP001341135"/>
    </source>
</evidence>
<feature type="transmembrane region" description="Helical" evidence="5">
    <location>
        <begin position="37"/>
        <end position="55"/>
    </location>
</feature>
<evidence type="ECO:0000313" key="8">
    <source>
        <dbReference type="EMBL" id="BES81955.1"/>
    </source>
</evidence>
<dbReference type="PANTHER" id="PTHR42829:SF2">
    <property type="entry name" value="NADH-UBIQUINONE OXIDOREDUCTASE CHAIN 5"/>
    <property type="match status" value="1"/>
</dbReference>
<comment type="subcellular location">
    <subcellularLocation>
        <location evidence="1">Membrane</location>
        <topology evidence="1">Multi-pass membrane protein</topology>
    </subcellularLocation>
</comment>
<dbReference type="Pfam" id="PF00361">
    <property type="entry name" value="Proton_antipo_M"/>
    <property type="match status" value="1"/>
</dbReference>
<feature type="transmembrane region" description="Helical" evidence="5">
    <location>
        <begin position="388"/>
        <end position="406"/>
    </location>
</feature>
<dbReference type="Pfam" id="PF00662">
    <property type="entry name" value="Proton_antipo_N"/>
    <property type="match status" value="1"/>
</dbReference>
<dbReference type="EMBL" id="AP028907">
    <property type="protein sequence ID" value="BES81955.1"/>
    <property type="molecule type" value="Genomic_DNA"/>
</dbReference>
<keyword evidence="2 5" id="KW-0812">Transmembrane</keyword>
<evidence type="ECO:0000256" key="5">
    <source>
        <dbReference type="SAM" id="Phobius"/>
    </source>
</evidence>
<keyword evidence="4 5" id="KW-0472">Membrane</keyword>
<reference evidence="8 9" key="1">
    <citation type="submission" date="2023-09" db="EMBL/GenBank/DDBJ databases">
        <title>Pyrofollis japonicus gen. nov. sp. nov., a novel member of the family Pyrodictiaceae isolated from the Iheya North hydrothermal field.</title>
        <authorList>
            <person name="Miyazaki U."/>
            <person name="Sanari M."/>
            <person name="Tame A."/>
            <person name="Kitajima M."/>
            <person name="Okamoto A."/>
            <person name="Sawayama S."/>
            <person name="Miyazaki J."/>
            <person name="Takai K."/>
            <person name="Nakagawa S."/>
        </authorList>
    </citation>
    <scope>NUCLEOTIDE SEQUENCE [LARGE SCALE GENOMIC DNA]</scope>
    <source>
        <strain evidence="8 9">AV2</strain>
    </source>
</reference>
<feature type="domain" description="NADH-Ubiquinone oxidoreductase (complex I) chain 5 N-terminal" evidence="7">
    <location>
        <begin position="75"/>
        <end position="120"/>
    </location>
</feature>
<evidence type="ECO:0000256" key="4">
    <source>
        <dbReference type="ARBA" id="ARBA00023136"/>
    </source>
</evidence>
<evidence type="ECO:0000256" key="1">
    <source>
        <dbReference type="ARBA" id="ARBA00004141"/>
    </source>
</evidence>
<evidence type="ECO:0000256" key="3">
    <source>
        <dbReference type="ARBA" id="ARBA00022989"/>
    </source>
</evidence>
<feature type="transmembrane region" description="Helical" evidence="5">
    <location>
        <begin position="309"/>
        <end position="329"/>
    </location>
</feature>